<evidence type="ECO:0000256" key="2">
    <source>
        <dbReference type="ARBA" id="ARBA00022448"/>
    </source>
</evidence>
<keyword evidence="3" id="KW-1003">Cell membrane</keyword>
<dbReference type="GO" id="GO:0005886">
    <property type="term" value="C:plasma membrane"/>
    <property type="evidence" value="ECO:0007669"/>
    <property type="project" value="UniProtKB-SubCell"/>
</dbReference>
<sequence length="293" mass="32998">MAVDLHLLDLDAIARRENARHRSGRWKFLVAIVFSLVWVLPFYFLAISIFKSNTEYALNPPLSLPSGLSPIVENMRQAWELGNMGQSMFNSAIYGTFGAALAVFFAAMAAFAITRIDIPWRNGWFMLIFAGTVFPFQMYLIPLFFGYQKLGLLNSHAGMLLFYTAICVPFPTLVLRNFMSGLSREMDEAARMDGAGEFTVFFRIVLPNTTGPMIAVFLLQFTWIWNDMLFSTVLGNRLETRSIMNALLVFQGSYSSIGPNVVLTAALLASVPSLVLFFLLRKYFMQGLRVQQA</sequence>
<dbReference type="PANTHER" id="PTHR43744">
    <property type="entry name" value="ABC TRANSPORTER PERMEASE PROTEIN MG189-RELATED-RELATED"/>
    <property type="match status" value="1"/>
</dbReference>
<dbReference type="SUPFAM" id="SSF161098">
    <property type="entry name" value="MetI-like"/>
    <property type="match status" value="1"/>
</dbReference>
<feature type="transmembrane region" description="Helical" evidence="7">
    <location>
        <begin position="257"/>
        <end position="280"/>
    </location>
</feature>
<dbReference type="CDD" id="cd06261">
    <property type="entry name" value="TM_PBP2"/>
    <property type="match status" value="1"/>
</dbReference>
<evidence type="ECO:0000256" key="1">
    <source>
        <dbReference type="ARBA" id="ARBA00004651"/>
    </source>
</evidence>
<accession>A0A9X3UI53</accession>
<evidence type="ECO:0000256" key="5">
    <source>
        <dbReference type="ARBA" id="ARBA00022989"/>
    </source>
</evidence>
<dbReference type="PROSITE" id="PS50928">
    <property type="entry name" value="ABC_TM1"/>
    <property type="match status" value="1"/>
</dbReference>
<reference evidence="9" key="1">
    <citation type="submission" date="2022-11" db="EMBL/GenBank/DDBJ databases">
        <title>Draft genome sequence of Hoeflea poritis E7-10 and Hoeflea prorocentri PM5-8, separated from scleractinian coral Porites lutea and marine dinoflagellate.</title>
        <authorList>
            <person name="Zhang G."/>
            <person name="Wei Q."/>
            <person name="Cai L."/>
        </authorList>
    </citation>
    <scope>NUCLEOTIDE SEQUENCE</scope>
    <source>
        <strain evidence="9">PM5-8</strain>
    </source>
</reference>
<keyword evidence="4 7" id="KW-0812">Transmembrane</keyword>
<evidence type="ECO:0000256" key="7">
    <source>
        <dbReference type="RuleBase" id="RU363032"/>
    </source>
</evidence>
<dbReference type="Pfam" id="PF00528">
    <property type="entry name" value="BPD_transp_1"/>
    <property type="match status" value="1"/>
</dbReference>
<evidence type="ECO:0000256" key="3">
    <source>
        <dbReference type="ARBA" id="ARBA00022475"/>
    </source>
</evidence>
<dbReference type="Gene3D" id="1.10.3720.10">
    <property type="entry name" value="MetI-like"/>
    <property type="match status" value="1"/>
</dbReference>
<feature type="transmembrane region" description="Helical" evidence="7">
    <location>
        <begin position="28"/>
        <end position="50"/>
    </location>
</feature>
<feature type="domain" description="ABC transmembrane type-1" evidence="8">
    <location>
        <begin position="88"/>
        <end position="280"/>
    </location>
</feature>
<evidence type="ECO:0000256" key="6">
    <source>
        <dbReference type="ARBA" id="ARBA00023136"/>
    </source>
</evidence>
<comment type="subcellular location">
    <subcellularLocation>
        <location evidence="1 7">Cell membrane</location>
        <topology evidence="1 7">Multi-pass membrane protein</topology>
    </subcellularLocation>
</comment>
<keyword evidence="2 7" id="KW-0813">Transport</keyword>
<feature type="transmembrane region" description="Helical" evidence="7">
    <location>
        <begin position="124"/>
        <end position="145"/>
    </location>
</feature>
<evidence type="ECO:0000313" key="10">
    <source>
        <dbReference type="Proteomes" id="UP001151234"/>
    </source>
</evidence>
<keyword evidence="6 7" id="KW-0472">Membrane</keyword>
<proteinExistence type="inferred from homology"/>
<keyword evidence="10" id="KW-1185">Reference proteome</keyword>
<feature type="transmembrane region" description="Helical" evidence="7">
    <location>
        <begin position="92"/>
        <end position="112"/>
    </location>
</feature>
<dbReference type="EMBL" id="JAPJZI010000001">
    <property type="protein sequence ID" value="MDA5399628.1"/>
    <property type="molecule type" value="Genomic_DNA"/>
</dbReference>
<feature type="transmembrane region" description="Helical" evidence="7">
    <location>
        <begin position="200"/>
        <end position="225"/>
    </location>
</feature>
<dbReference type="GO" id="GO:0055085">
    <property type="term" value="P:transmembrane transport"/>
    <property type="evidence" value="ECO:0007669"/>
    <property type="project" value="InterPro"/>
</dbReference>
<dbReference type="RefSeq" id="WP_267991054.1">
    <property type="nucleotide sequence ID" value="NZ_JAPJZI010000001.1"/>
</dbReference>
<dbReference type="InterPro" id="IPR000515">
    <property type="entry name" value="MetI-like"/>
</dbReference>
<dbReference type="AlphaFoldDB" id="A0A9X3UI53"/>
<evidence type="ECO:0000313" key="9">
    <source>
        <dbReference type="EMBL" id="MDA5399628.1"/>
    </source>
</evidence>
<organism evidence="9 10">
    <name type="scientific">Hoeflea prorocentri</name>
    <dbReference type="NCBI Taxonomy" id="1922333"/>
    <lineage>
        <taxon>Bacteria</taxon>
        <taxon>Pseudomonadati</taxon>
        <taxon>Pseudomonadota</taxon>
        <taxon>Alphaproteobacteria</taxon>
        <taxon>Hyphomicrobiales</taxon>
        <taxon>Rhizobiaceae</taxon>
        <taxon>Hoeflea</taxon>
    </lineage>
</organism>
<comment type="caution">
    <text evidence="9">The sequence shown here is derived from an EMBL/GenBank/DDBJ whole genome shotgun (WGS) entry which is preliminary data.</text>
</comment>
<keyword evidence="5 7" id="KW-1133">Transmembrane helix</keyword>
<evidence type="ECO:0000259" key="8">
    <source>
        <dbReference type="PROSITE" id="PS50928"/>
    </source>
</evidence>
<feature type="transmembrane region" description="Helical" evidence="7">
    <location>
        <begin position="157"/>
        <end position="179"/>
    </location>
</feature>
<dbReference type="InterPro" id="IPR035906">
    <property type="entry name" value="MetI-like_sf"/>
</dbReference>
<evidence type="ECO:0000256" key="4">
    <source>
        <dbReference type="ARBA" id="ARBA00022692"/>
    </source>
</evidence>
<comment type="similarity">
    <text evidence="7">Belongs to the binding-protein-dependent transport system permease family.</text>
</comment>
<name>A0A9X3UI53_9HYPH</name>
<protein>
    <submittedName>
        <fullName evidence="9">Carbohydrate ABC transporter permease</fullName>
    </submittedName>
</protein>
<dbReference type="Proteomes" id="UP001151234">
    <property type="component" value="Unassembled WGS sequence"/>
</dbReference>
<dbReference type="PANTHER" id="PTHR43744:SF12">
    <property type="entry name" value="ABC TRANSPORTER PERMEASE PROTEIN MG189-RELATED"/>
    <property type="match status" value="1"/>
</dbReference>
<gene>
    <name evidence="9" type="ORF">OQ273_13675</name>
</gene>